<comment type="pathway">
    <text evidence="1 14">Cofactor biosynthesis; adenosylcobalamin biosynthesis; adenosylcobalamin from cob(II)yrinate a,c-diamide: step 2/7.</text>
</comment>
<organism evidence="16 17">
    <name type="scientific">Vagococcus intermedius</name>
    <dbReference type="NCBI Taxonomy" id="2991418"/>
    <lineage>
        <taxon>Bacteria</taxon>
        <taxon>Bacillati</taxon>
        <taxon>Bacillota</taxon>
        <taxon>Bacilli</taxon>
        <taxon>Lactobacillales</taxon>
        <taxon>Enterococcaceae</taxon>
        <taxon>Vagococcus</taxon>
    </lineage>
</organism>
<accession>A0AAF0I4Q0</accession>
<evidence type="ECO:0000256" key="1">
    <source>
        <dbReference type="ARBA" id="ARBA00005121"/>
    </source>
</evidence>
<feature type="domain" description="Cobalamin adenosyltransferase-like" evidence="15">
    <location>
        <begin position="3"/>
        <end position="168"/>
    </location>
</feature>
<dbReference type="SUPFAM" id="SSF89028">
    <property type="entry name" value="Cobalamin adenosyltransferase-like"/>
    <property type="match status" value="1"/>
</dbReference>
<dbReference type="InterPro" id="IPR029499">
    <property type="entry name" value="PduO-typ"/>
</dbReference>
<evidence type="ECO:0000259" key="15">
    <source>
        <dbReference type="Pfam" id="PF01923"/>
    </source>
</evidence>
<keyword evidence="7 14" id="KW-0547">Nucleotide-binding</keyword>
<evidence type="ECO:0000256" key="2">
    <source>
        <dbReference type="ARBA" id="ARBA00007487"/>
    </source>
</evidence>
<evidence type="ECO:0000256" key="14">
    <source>
        <dbReference type="RuleBase" id="RU366026"/>
    </source>
</evidence>
<dbReference type="KEGG" id="vie:OL234_05840"/>
<proteinExistence type="inferred from homology"/>
<dbReference type="InterPro" id="IPR036451">
    <property type="entry name" value="CblAdoTrfase-like_sf"/>
</dbReference>
<evidence type="ECO:0000256" key="7">
    <source>
        <dbReference type="ARBA" id="ARBA00022741"/>
    </source>
</evidence>
<dbReference type="AlphaFoldDB" id="A0AAF0I4Q0"/>
<evidence type="ECO:0000256" key="13">
    <source>
        <dbReference type="ARBA" id="ARBA00048692"/>
    </source>
</evidence>
<dbReference type="Proteomes" id="UP001179647">
    <property type="component" value="Chromosome"/>
</dbReference>
<evidence type="ECO:0000256" key="8">
    <source>
        <dbReference type="ARBA" id="ARBA00022840"/>
    </source>
</evidence>
<evidence type="ECO:0000256" key="6">
    <source>
        <dbReference type="ARBA" id="ARBA00022679"/>
    </source>
</evidence>
<evidence type="ECO:0000313" key="16">
    <source>
        <dbReference type="EMBL" id="WEG72508.1"/>
    </source>
</evidence>
<dbReference type="RefSeq" id="WP_275468310.1">
    <property type="nucleotide sequence ID" value="NZ_CP110232.1"/>
</dbReference>
<dbReference type="EC" id="2.5.1.17" evidence="3 14"/>
<dbReference type="GO" id="GO:0009236">
    <property type="term" value="P:cobalamin biosynthetic process"/>
    <property type="evidence" value="ECO:0007669"/>
    <property type="project" value="UniProtKB-UniRule"/>
</dbReference>
<name>A0AAF0I4Q0_9ENTE</name>
<dbReference type="GO" id="GO:0005524">
    <property type="term" value="F:ATP binding"/>
    <property type="evidence" value="ECO:0007669"/>
    <property type="project" value="UniProtKB-UniRule"/>
</dbReference>
<comment type="catalytic activity">
    <reaction evidence="13 14">
        <text>2 cob(II)alamin + reduced [electron-transfer flavoprotein] + 2 ATP = 2 adenosylcob(III)alamin + 2 triphosphate + oxidized [electron-transfer flavoprotein] + 3 H(+)</text>
        <dbReference type="Rhea" id="RHEA:28671"/>
        <dbReference type="Rhea" id="RHEA-COMP:10685"/>
        <dbReference type="Rhea" id="RHEA-COMP:10686"/>
        <dbReference type="ChEBI" id="CHEBI:15378"/>
        <dbReference type="ChEBI" id="CHEBI:16304"/>
        <dbReference type="ChEBI" id="CHEBI:18036"/>
        <dbReference type="ChEBI" id="CHEBI:18408"/>
        <dbReference type="ChEBI" id="CHEBI:30616"/>
        <dbReference type="ChEBI" id="CHEBI:57692"/>
        <dbReference type="ChEBI" id="CHEBI:58307"/>
        <dbReference type="EC" id="2.5.1.17"/>
    </reaction>
</comment>
<evidence type="ECO:0000256" key="5">
    <source>
        <dbReference type="ARBA" id="ARBA00022573"/>
    </source>
</evidence>
<dbReference type="NCBIfam" id="TIGR00636">
    <property type="entry name" value="PduO_Nterm"/>
    <property type="match status" value="1"/>
</dbReference>
<evidence type="ECO:0000256" key="9">
    <source>
        <dbReference type="ARBA" id="ARBA00031529"/>
    </source>
</evidence>
<dbReference type="InterPro" id="IPR016030">
    <property type="entry name" value="CblAdoTrfase-like"/>
</dbReference>
<sequence length="197" mass="22724">MAIYTKTGDKGTTSLFDGQRVKKYSDRVDTYGTFDECNSFISVAEKFCQCDENKQLLVKIQYKMFQLAGEIATVDETKFSDKSQQISETDIKELELVIDNYTKKLPAITTFILPGSSLAGSHLHLARSVCRRGERMLVRLSEEQGIVIRPELLKYVNRLSDCMYILARDEDYHDKEEKRIDEIIQRYLQQEAEVNGK</sequence>
<evidence type="ECO:0000256" key="3">
    <source>
        <dbReference type="ARBA" id="ARBA00012454"/>
    </source>
</evidence>
<evidence type="ECO:0000256" key="4">
    <source>
        <dbReference type="ARBA" id="ARBA00020963"/>
    </source>
</evidence>
<keyword evidence="5 14" id="KW-0169">Cobalamin biosynthesis</keyword>
<keyword evidence="17" id="KW-1185">Reference proteome</keyword>
<dbReference type="Pfam" id="PF01923">
    <property type="entry name" value="Cob_adeno_trans"/>
    <property type="match status" value="1"/>
</dbReference>
<gene>
    <name evidence="16" type="ORF">OL234_05840</name>
</gene>
<dbReference type="EMBL" id="CP110232">
    <property type="protein sequence ID" value="WEG72508.1"/>
    <property type="molecule type" value="Genomic_DNA"/>
</dbReference>
<evidence type="ECO:0000256" key="12">
    <source>
        <dbReference type="ARBA" id="ARBA00048555"/>
    </source>
</evidence>
<reference evidence="16" key="1">
    <citation type="submission" date="2022-10" db="EMBL/GenBank/DDBJ databases">
        <title>Vagococcus sp. isolated from poultry meat.</title>
        <authorList>
            <person name="Johansson P."/>
            <person name="Bjorkroth J."/>
        </authorList>
    </citation>
    <scope>NUCLEOTIDE SEQUENCE</scope>
    <source>
        <strain evidence="16">STAA11</strain>
    </source>
</reference>
<comment type="similarity">
    <text evidence="2 14">Belongs to the Cob(I)alamin adenosyltransferase family.</text>
</comment>
<keyword evidence="6 14" id="KW-0808">Transferase</keyword>
<evidence type="ECO:0000256" key="11">
    <source>
        <dbReference type="ARBA" id="ARBA00033354"/>
    </source>
</evidence>
<evidence type="ECO:0000256" key="10">
    <source>
        <dbReference type="ARBA" id="ARBA00033334"/>
    </source>
</evidence>
<dbReference type="Gene3D" id="1.20.1200.10">
    <property type="entry name" value="Cobalamin adenosyltransferase-like"/>
    <property type="match status" value="1"/>
</dbReference>
<keyword evidence="8 14" id="KW-0067">ATP-binding</keyword>
<protein>
    <recommendedName>
        <fullName evidence="4 14">Corrinoid adenosyltransferase</fullName>
        <ecNumber evidence="3 14">2.5.1.17</ecNumber>
    </recommendedName>
    <alternativeName>
        <fullName evidence="9 14">Cob(II)alamin adenosyltransferase</fullName>
    </alternativeName>
    <alternativeName>
        <fullName evidence="11 14">Cob(II)yrinic acid a,c-diamide adenosyltransferase</fullName>
    </alternativeName>
    <alternativeName>
        <fullName evidence="10 14">Cobinamide/cobalamin adenosyltransferase</fullName>
    </alternativeName>
</protein>
<dbReference type="PANTHER" id="PTHR12213">
    <property type="entry name" value="CORRINOID ADENOSYLTRANSFERASE"/>
    <property type="match status" value="1"/>
</dbReference>
<dbReference type="PANTHER" id="PTHR12213:SF0">
    <property type="entry name" value="CORRINOID ADENOSYLTRANSFERASE MMAB"/>
    <property type="match status" value="1"/>
</dbReference>
<dbReference type="GO" id="GO:0008817">
    <property type="term" value="F:corrinoid adenosyltransferase activity"/>
    <property type="evidence" value="ECO:0007669"/>
    <property type="project" value="UniProtKB-UniRule"/>
</dbReference>
<comment type="catalytic activity">
    <reaction evidence="12 14">
        <text>2 cob(II)yrinate a,c diamide + reduced [electron-transfer flavoprotein] + 2 ATP = 2 adenosylcob(III)yrinate a,c-diamide + 2 triphosphate + oxidized [electron-transfer flavoprotein] + 3 H(+)</text>
        <dbReference type="Rhea" id="RHEA:11528"/>
        <dbReference type="Rhea" id="RHEA-COMP:10685"/>
        <dbReference type="Rhea" id="RHEA-COMP:10686"/>
        <dbReference type="ChEBI" id="CHEBI:15378"/>
        <dbReference type="ChEBI" id="CHEBI:18036"/>
        <dbReference type="ChEBI" id="CHEBI:30616"/>
        <dbReference type="ChEBI" id="CHEBI:57692"/>
        <dbReference type="ChEBI" id="CHEBI:58307"/>
        <dbReference type="ChEBI" id="CHEBI:58503"/>
        <dbReference type="ChEBI" id="CHEBI:58537"/>
        <dbReference type="EC" id="2.5.1.17"/>
    </reaction>
</comment>
<evidence type="ECO:0000313" key="17">
    <source>
        <dbReference type="Proteomes" id="UP001179647"/>
    </source>
</evidence>